<dbReference type="SUPFAM" id="SSF50475">
    <property type="entry name" value="FMN-binding split barrel"/>
    <property type="match status" value="1"/>
</dbReference>
<dbReference type="RefSeq" id="WP_110608499.1">
    <property type="nucleotide sequence ID" value="NZ_PDOD01000001.1"/>
</dbReference>
<dbReference type="EMBL" id="PDOD01000001">
    <property type="protein sequence ID" value="PYZ94866.1"/>
    <property type="molecule type" value="Genomic_DNA"/>
</dbReference>
<reference evidence="1 2" key="1">
    <citation type="submission" date="2017-10" db="EMBL/GenBank/DDBJ databases">
        <title>Bacillus sp. nov., a halophilic bacterium isolated from a Keqin Lake.</title>
        <authorList>
            <person name="Wang H."/>
        </authorList>
    </citation>
    <scope>NUCLEOTIDE SEQUENCE [LARGE SCALE GENOMIC DNA]</scope>
    <source>
        <strain evidence="1 2">KQ-12</strain>
    </source>
</reference>
<dbReference type="AlphaFoldDB" id="A0A323TLB6"/>
<comment type="caution">
    <text evidence="1">The sequence shown here is derived from an EMBL/GenBank/DDBJ whole genome shotgun (WGS) entry which is preliminary data.</text>
</comment>
<organism evidence="1 2">
    <name type="scientific">Salipaludibacillus keqinensis</name>
    <dbReference type="NCBI Taxonomy" id="2045207"/>
    <lineage>
        <taxon>Bacteria</taxon>
        <taxon>Bacillati</taxon>
        <taxon>Bacillota</taxon>
        <taxon>Bacilli</taxon>
        <taxon>Bacillales</taxon>
        <taxon>Bacillaceae</taxon>
    </lineage>
</organism>
<keyword evidence="2" id="KW-1185">Reference proteome</keyword>
<proteinExistence type="predicted"/>
<dbReference type="OrthoDB" id="2381603at2"/>
<name>A0A323TLB6_9BACI</name>
<evidence type="ECO:0000313" key="2">
    <source>
        <dbReference type="Proteomes" id="UP000248214"/>
    </source>
</evidence>
<evidence type="ECO:0000313" key="1">
    <source>
        <dbReference type="EMBL" id="PYZ94866.1"/>
    </source>
</evidence>
<accession>A0A323TLB6</accession>
<dbReference type="Gene3D" id="2.30.110.10">
    <property type="entry name" value="Electron Transport, Fmn-binding Protein, Chain A"/>
    <property type="match status" value="1"/>
</dbReference>
<sequence length="149" mass="16380">MAKVEERIHDELVDSLQGEKIVTLVTKDAETNEPELSIISWLVAHPGGKTIKFAVGHNADSATNIQENPHIVLGVTGAESCYSIKGKATVSDIIEKTMKLRVITVEVESVKDVIFYGGKITSETTYEKTYDPKLAEKLDSEIYSLLNEA</sequence>
<dbReference type="InterPro" id="IPR012349">
    <property type="entry name" value="Split_barrel_FMN-bd"/>
</dbReference>
<gene>
    <name evidence="1" type="ORF">CR194_04895</name>
</gene>
<protein>
    <submittedName>
        <fullName evidence="1">Pyridoxamine 5'-phosphate oxidase</fullName>
    </submittedName>
</protein>
<dbReference type="Proteomes" id="UP000248214">
    <property type="component" value="Unassembled WGS sequence"/>
</dbReference>
<dbReference type="NCBIfam" id="NF005232">
    <property type="entry name" value="PRK06733.1"/>
    <property type="match status" value="1"/>
</dbReference>